<evidence type="ECO:0000313" key="4">
    <source>
        <dbReference type="EMBL" id="OGN27520.1"/>
    </source>
</evidence>
<dbReference type="CDD" id="cd04181">
    <property type="entry name" value="NTP_transferase"/>
    <property type="match status" value="1"/>
</dbReference>
<proteinExistence type="predicted"/>
<dbReference type="PANTHER" id="PTHR43584">
    <property type="entry name" value="NUCLEOTIDYL TRANSFERASE"/>
    <property type="match status" value="1"/>
</dbReference>
<evidence type="ECO:0000256" key="2">
    <source>
        <dbReference type="ARBA" id="ARBA00022695"/>
    </source>
</evidence>
<dbReference type="InterPro" id="IPR029044">
    <property type="entry name" value="Nucleotide-diphossugar_trans"/>
</dbReference>
<comment type="caution">
    <text evidence="4">The sequence shown here is derived from an EMBL/GenBank/DDBJ whole genome shotgun (WGS) entry which is preliminary data.</text>
</comment>
<organism evidence="4 5">
    <name type="scientific">Candidatus Yanofskybacteria bacterium RIFCSPLOWO2_01_FULL_49_25</name>
    <dbReference type="NCBI Taxonomy" id="1802701"/>
    <lineage>
        <taxon>Bacteria</taxon>
        <taxon>Candidatus Yanofskyibacteriota</taxon>
    </lineage>
</organism>
<accession>A0A1F8GRA2</accession>
<keyword evidence="1" id="KW-0808">Transferase</keyword>
<dbReference type="InterPro" id="IPR005835">
    <property type="entry name" value="NTP_transferase_dom"/>
</dbReference>
<dbReference type="AlphaFoldDB" id="A0A1F8GRA2"/>
<name>A0A1F8GRA2_9BACT</name>
<dbReference type="SUPFAM" id="SSF53448">
    <property type="entry name" value="Nucleotide-diphospho-sugar transferases"/>
    <property type="match status" value="1"/>
</dbReference>
<keyword evidence="2" id="KW-0548">Nucleotidyltransferase</keyword>
<dbReference type="STRING" id="1802701.A3A33_04845"/>
<gene>
    <name evidence="4" type="ORF">A3A33_04845</name>
</gene>
<evidence type="ECO:0000259" key="3">
    <source>
        <dbReference type="Pfam" id="PF00483"/>
    </source>
</evidence>
<feature type="domain" description="Nucleotidyl transferase" evidence="3">
    <location>
        <begin position="3"/>
        <end position="222"/>
    </location>
</feature>
<dbReference type="GO" id="GO:0016779">
    <property type="term" value="F:nucleotidyltransferase activity"/>
    <property type="evidence" value="ECO:0007669"/>
    <property type="project" value="UniProtKB-KW"/>
</dbReference>
<dbReference type="EMBL" id="MGKP01000029">
    <property type="protein sequence ID" value="OGN27520.1"/>
    <property type="molecule type" value="Genomic_DNA"/>
</dbReference>
<evidence type="ECO:0000256" key="1">
    <source>
        <dbReference type="ARBA" id="ARBA00022679"/>
    </source>
</evidence>
<evidence type="ECO:0000313" key="5">
    <source>
        <dbReference type="Proteomes" id="UP000179047"/>
    </source>
</evidence>
<protein>
    <recommendedName>
        <fullName evidence="3">Nucleotidyl transferase domain-containing protein</fullName>
    </recommendedName>
</protein>
<dbReference type="Proteomes" id="UP000179047">
    <property type="component" value="Unassembled WGS sequence"/>
</dbReference>
<dbReference type="InterPro" id="IPR050065">
    <property type="entry name" value="GlmU-like"/>
</dbReference>
<sequence>MQAIIAAAGEGVRMRPLTLTKPKPLIEVLGKPLLQWIIEALPERVNEVIIVVGYLGQQIIDFCGDEFCGKKIIYVWQREKTGTARAVQLCKPHLKPGTFLFLNADDIINAESLERALTHRLCIVTTVREDWQKWGIISLNDDGSVKDFVEKPTTFISNIANTNMMVLDERVFEFEPDLHASGEFYLTTMVQKLAQKHKVYTETASLWIPVGSPEDITIAEKILKERMAR</sequence>
<dbReference type="PANTHER" id="PTHR43584:SF8">
    <property type="entry name" value="N-ACETYLMURAMATE ALPHA-1-PHOSPHATE URIDYLYLTRANSFERASE"/>
    <property type="match status" value="1"/>
</dbReference>
<reference evidence="4 5" key="1">
    <citation type="journal article" date="2016" name="Nat. Commun.">
        <title>Thousands of microbial genomes shed light on interconnected biogeochemical processes in an aquifer system.</title>
        <authorList>
            <person name="Anantharaman K."/>
            <person name="Brown C.T."/>
            <person name="Hug L.A."/>
            <person name="Sharon I."/>
            <person name="Castelle C.J."/>
            <person name="Probst A.J."/>
            <person name="Thomas B.C."/>
            <person name="Singh A."/>
            <person name="Wilkins M.J."/>
            <person name="Karaoz U."/>
            <person name="Brodie E.L."/>
            <person name="Williams K.H."/>
            <person name="Hubbard S.S."/>
            <person name="Banfield J.F."/>
        </authorList>
    </citation>
    <scope>NUCLEOTIDE SEQUENCE [LARGE SCALE GENOMIC DNA]</scope>
</reference>
<dbReference type="Gene3D" id="3.90.550.10">
    <property type="entry name" value="Spore Coat Polysaccharide Biosynthesis Protein SpsA, Chain A"/>
    <property type="match status" value="1"/>
</dbReference>
<dbReference type="Pfam" id="PF00483">
    <property type="entry name" value="NTP_transferase"/>
    <property type="match status" value="1"/>
</dbReference>